<evidence type="ECO:0000259" key="1">
    <source>
        <dbReference type="Pfam" id="PF07734"/>
    </source>
</evidence>
<dbReference type="Pfam" id="PF07734">
    <property type="entry name" value="FBA_1"/>
    <property type="match status" value="1"/>
</dbReference>
<dbReference type="InterPro" id="IPR006527">
    <property type="entry name" value="F-box-assoc_dom_typ1"/>
</dbReference>
<evidence type="ECO:0000313" key="2">
    <source>
        <dbReference type="EMBL" id="KAK0606877.1"/>
    </source>
</evidence>
<organism evidence="2 3">
    <name type="scientific">Acer saccharum</name>
    <name type="common">Sugar maple</name>
    <dbReference type="NCBI Taxonomy" id="4024"/>
    <lineage>
        <taxon>Eukaryota</taxon>
        <taxon>Viridiplantae</taxon>
        <taxon>Streptophyta</taxon>
        <taxon>Embryophyta</taxon>
        <taxon>Tracheophyta</taxon>
        <taxon>Spermatophyta</taxon>
        <taxon>Magnoliopsida</taxon>
        <taxon>eudicotyledons</taxon>
        <taxon>Gunneridae</taxon>
        <taxon>Pentapetalae</taxon>
        <taxon>rosids</taxon>
        <taxon>malvids</taxon>
        <taxon>Sapindales</taxon>
        <taxon>Sapindaceae</taxon>
        <taxon>Hippocastanoideae</taxon>
        <taxon>Acereae</taxon>
        <taxon>Acer</taxon>
    </lineage>
</organism>
<dbReference type="Proteomes" id="UP001168877">
    <property type="component" value="Unassembled WGS sequence"/>
</dbReference>
<keyword evidence="3" id="KW-1185">Reference proteome</keyword>
<dbReference type="EMBL" id="JAUESC010000001">
    <property type="protein sequence ID" value="KAK0606877.1"/>
    <property type="molecule type" value="Genomic_DNA"/>
</dbReference>
<evidence type="ECO:0000313" key="3">
    <source>
        <dbReference type="Proteomes" id="UP001168877"/>
    </source>
</evidence>
<proteinExistence type="predicted"/>
<dbReference type="AlphaFoldDB" id="A0AA39TAV7"/>
<name>A0AA39TAV7_ACESA</name>
<reference evidence="2" key="1">
    <citation type="journal article" date="2022" name="Plant J.">
        <title>Strategies of tolerance reflected in two North American maple genomes.</title>
        <authorList>
            <person name="McEvoy S.L."/>
            <person name="Sezen U.U."/>
            <person name="Trouern-Trend A."/>
            <person name="McMahon S.M."/>
            <person name="Schaberg P.G."/>
            <person name="Yang J."/>
            <person name="Wegrzyn J.L."/>
            <person name="Swenson N.G."/>
        </authorList>
    </citation>
    <scope>NUCLEOTIDE SEQUENCE</scope>
    <source>
        <strain evidence="2">NS2018</strain>
    </source>
</reference>
<gene>
    <name evidence="2" type="ORF">LWI29_005528</name>
</gene>
<protein>
    <recommendedName>
        <fullName evidence="1">F-box associated beta-propeller type 1 domain-containing protein</fullName>
    </recommendedName>
</protein>
<accession>A0AA39TAV7</accession>
<reference evidence="2" key="2">
    <citation type="submission" date="2023-06" db="EMBL/GenBank/DDBJ databases">
        <authorList>
            <person name="Swenson N.G."/>
            <person name="Wegrzyn J.L."/>
            <person name="Mcevoy S.L."/>
        </authorList>
    </citation>
    <scope>NUCLEOTIDE SEQUENCE</scope>
    <source>
        <strain evidence="2">NS2018</strain>
        <tissue evidence="2">Leaf</tissue>
    </source>
</reference>
<sequence length="216" mass="25039">MGKLPKQFTRISLKAFSVNGALYWRGVYPANMNSYEGDIFPFNSDYDLSSILCFDLVNRKFSMIVPPDELCKKHNIDICVLGGRLCMANYDHDCHTDIWAWQGNKEGNWIKLMTIPCLSELKPHNQYLVPVFFMVNNGELLLKTILKQDRRVLFENFPLPENKLFVYNQKQKTFRELKIQYAQLLSSEVIRYTKSLVSPACVAGNDNERLGIYSFC</sequence>
<feature type="domain" description="F-box associated beta-propeller type 1" evidence="1">
    <location>
        <begin position="15"/>
        <end position="198"/>
    </location>
</feature>
<comment type="caution">
    <text evidence="2">The sequence shown here is derived from an EMBL/GenBank/DDBJ whole genome shotgun (WGS) entry which is preliminary data.</text>
</comment>